<feature type="compositionally biased region" description="Basic and acidic residues" evidence="9">
    <location>
        <begin position="10"/>
        <end position="28"/>
    </location>
</feature>
<dbReference type="Proteomes" id="UP000255207">
    <property type="component" value="Unassembled WGS sequence"/>
</dbReference>
<keyword evidence="7" id="KW-0067">ATP-binding</keyword>
<dbReference type="GO" id="GO:0042802">
    <property type="term" value="F:identical protein binding"/>
    <property type="evidence" value="ECO:0007669"/>
    <property type="project" value="UniProtKB-ARBA"/>
</dbReference>
<dbReference type="InterPro" id="IPR035965">
    <property type="entry name" value="PAS-like_dom_sf"/>
</dbReference>
<dbReference type="GO" id="GO:0004674">
    <property type="term" value="F:protein serine/threonine kinase activity"/>
    <property type="evidence" value="ECO:0007669"/>
    <property type="project" value="UniProtKB-KW"/>
</dbReference>
<dbReference type="InterPro" id="IPR036097">
    <property type="entry name" value="HisK_dim/P_sf"/>
</dbReference>
<protein>
    <recommendedName>
        <fullName evidence="2">histidine kinase</fullName>
        <ecNumber evidence="2">2.7.13.3</ecNumber>
    </recommendedName>
</protein>
<keyword evidence="13" id="KW-0723">Serine/threonine-protein kinase</keyword>
<feature type="domain" description="Histidine kinase" evidence="11">
    <location>
        <begin position="322"/>
        <end position="537"/>
    </location>
</feature>
<name>A0A370L3J1_9HYPH</name>
<dbReference type="PANTHER" id="PTHR43065">
    <property type="entry name" value="SENSOR HISTIDINE KINASE"/>
    <property type="match status" value="1"/>
</dbReference>
<organism evidence="13 14">
    <name type="scientific">Bosea caraganae</name>
    <dbReference type="NCBI Taxonomy" id="2763117"/>
    <lineage>
        <taxon>Bacteria</taxon>
        <taxon>Pseudomonadati</taxon>
        <taxon>Pseudomonadota</taxon>
        <taxon>Alphaproteobacteria</taxon>
        <taxon>Hyphomicrobiales</taxon>
        <taxon>Boseaceae</taxon>
        <taxon>Bosea</taxon>
    </lineage>
</organism>
<dbReference type="FunFam" id="3.30.565.10:FF:000042">
    <property type="entry name" value="Two-component sensor histidine kinase KdpD"/>
    <property type="match status" value="1"/>
</dbReference>
<dbReference type="SMART" id="SM00387">
    <property type="entry name" value="HATPase_c"/>
    <property type="match status" value="1"/>
</dbReference>
<proteinExistence type="predicted"/>
<accession>A0A370L3J1</accession>
<dbReference type="OrthoDB" id="9789238at2"/>
<evidence type="ECO:0000256" key="1">
    <source>
        <dbReference type="ARBA" id="ARBA00000085"/>
    </source>
</evidence>
<evidence type="ECO:0000256" key="8">
    <source>
        <dbReference type="ARBA" id="ARBA00023012"/>
    </source>
</evidence>
<dbReference type="SMART" id="SM00388">
    <property type="entry name" value="HisKA"/>
    <property type="match status" value="1"/>
</dbReference>
<dbReference type="GO" id="GO:0000155">
    <property type="term" value="F:phosphorelay sensor kinase activity"/>
    <property type="evidence" value="ECO:0007669"/>
    <property type="project" value="InterPro"/>
</dbReference>
<gene>
    <name evidence="13" type="ORF">DWE98_20335</name>
</gene>
<evidence type="ECO:0000256" key="2">
    <source>
        <dbReference type="ARBA" id="ARBA00012438"/>
    </source>
</evidence>
<comment type="catalytic activity">
    <reaction evidence="1">
        <text>ATP + protein L-histidine = ADP + protein N-phospho-L-histidine.</text>
        <dbReference type="EC" id="2.7.13.3"/>
    </reaction>
</comment>
<sequence length="540" mass="57502">MPQATGGDTARPELRYDGRRPSGMREPDPGPLGLQGKRMSLFSPIAALSLATIIFAIDTLTPFDIAIAVLYVAVVLLALNFADRRRILLIGAGCMALTLLSFILSHGARFDSGPVARCLVSLSAIGITTLLAAKVKAGIAVLGESERRYRHIFLATGVAILEMDFSEVGTAIAALKTAGRGIDAVRAEDPGFARRMLGKMRLINANDTTLTMFGAGSVADFRAALPQLAPKEMEGALWSMLSALWDGSTAYEAESLMGTLDGRRLNVLFTVAVPSERPELGQVLVTIMDVTARREAEDALHHAQAELAHVTRVATLGELTASIAHEVNQPLAAIVTNGEAGLRWLNRPEPELQEGRTSLQSMVDDAKRASAVIKRLRALSSKSTPQQAAFALDELITETVTLVRRELDGHRAHLSLKLDEDLPPAFGDRVQIQQVLINLIVNACQAMGTVEGRPRDLGISCSVADGALEMTVADSGPGFDPDTASSLFNAFYTTKANGMGMGLSICRSILEAHGGRIRASAAHNAGATFTVSLPAHKEAL</sequence>
<keyword evidence="5" id="KW-0547">Nucleotide-binding</keyword>
<evidence type="ECO:0000313" key="14">
    <source>
        <dbReference type="Proteomes" id="UP000255207"/>
    </source>
</evidence>
<feature type="transmembrane region" description="Helical" evidence="10">
    <location>
        <begin position="39"/>
        <end position="57"/>
    </location>
</feature>
<dbReference type="SUPFAM" id="SSF55874">
    <property type="entry name" value="ATPase domain of HSP90 chaperone/DNA topoisomerase II/histidine kinase"/>
    <property type="match status" value="1"/>
</dbReference>
<evidence type="ECO:0000259" key="12">
    <source>
        <dbReference type="PROSITE" id="PS50113"/>
    </source>
</evidence>
<dbReference type="AlphaFoldDB" id="A0A370L3J1"/>
<keyword evidence="6 13" id="KW-0418">Kinase</keyword>
<dbReference type="InterPro" id="IPR004358">
    <property type="entry name" value="Sig_transdc_His_kin-like_C"/>
</dbReference>
<dbReference type="InterPro" id="IPR000700">
    <property type="entry name" value="PAS-assoc_C"/>
</dbReference>
<dbReference type="InterPro" id="IPR003661">
    <property type="entry name" value="HisK_dim/P_dom"/>
</dbReference>
<reference evidence="14" key="1">
    <citation type="submission" date="2018-07" db="EMBL/GenBank/DDBJ databases">
        <authorList>
            <person name="Safronova V.I."/>
            <person name="Chirak E.R."/>
            <person name="Sazanova A.L."/>
        </authorList>
    </citation>
    <scope>NUCLEOTIDE SEQUENCE [LARGE SCALE GENOMIC DNA]</scope>
    <source>
        <strain evidence="14">RCAM04685</strain>
    </source>
</reference>
<dbReference type="PRINTS" id="PR00344">
    <property type="entry name" value="BCTRLSENSOR"/>
</dbReference>
<dbReference type="SUPFAM" id="SSF47384">
    <property type="entry name" value="Homodimeric domain of signal transducing histidine kinase"/>
    <property type="match status" value="1"/>
</dbReference>
<evidence type="ECO:0000256" key="4">
    <source>
        <dbReference type="ARBA" id="ARBA00022679"/>
    </source>
</evidence>
<comment type="caution">
    <text evidence="13">The sequence shown here is derived from an EMBL/GenBank/DDBJ whole genome shotgun (WGS) entry which is preliminary data.</text>
</comment>
<feature type="transmembrane region" description="Helical" evidence="10">
    <location>
        <begin position="88"/>
        <end position="108"/>
    </location>
</feature>
<evidence type="ECO:0000256" key="3">
    <source>
        <dbReference type="ARBA" id="ARBA00022553"/>
    </source>
</evidence>
<keyword evidence="10" id="KW-1133">Transmembrane helix</keyword>
<evidence type="ECO:0000313" key="13">
    <source>
        <dbReference type="EMBL" id="RDJ22246.1"/>
    </source>
</evidence>
<keyword evidence="3" id="KW-0597">Phosphoprotein</keyword>
<evidence type="ECO:0000256" key="6">
    <source>
        <dbReference type="ARBA" id="ARBA00022777"/>
    </source>
</evidence>
<feature type="domain" description="PAC" evidence="12">
    <location>
        <begin position="251"/>
        <end position="302"/>
    </location>
</feature>
<evidence type="ECO:0000256" key="7">
    <source>
        <dbReference type="ARBA" id="ARBA00022840"/>
    </source>
</evidence>
<evidence type="ECO:0000256" key="9">
    <source>
        <dbReference type="SAM" id="MobiDB-lite"/>
    </source>
</evidence>
<dbReference type="PANTHER" id="PTHR43065:SF10">
    <property type="entry name" value="PEROXIDE STRESS-ACTIVATED HISTIDINE KINASE MAK3"/>
    <property type="match status" value="1"/>
</dbReference>
<feature type="region of interest" description="Disordered" evidence="9">
    <location>
        <begin position="1"/>
        <end position="30"/>
    </location>
</feature>
<dbReference type="EMBL" id="QQTP01000011">
    <property type="protein sequence ID" value="RDJ22246.1"/>
    <property type="molecule type" value="Genomic_DNA"/>
</dbReference>
<evidence type="ECO:0000256" key="10">
    <source>
        <dbReference type="SAM" id="Phobius"/>
    </source>
</evidence>
<dbReference type="SUPFAM" id="SSF55785">
    <property type="entry name" value="PYP-like sensor domain (PAS domain)"/>
    <property type="match status" value="1"/>
</dbReference>
<dbReference type="PROSITE" id="PS50113">
    <property type="entry name" value="PAC"/>
    <property type="match status" value="1"/>
</dbReference>
<dbReference type="GO" id="GO:0005524">
    <property type="term" value="F:ATP binding"/>
    <property type="evidence" value="ECO:0007669"/>
    <property type="project" value="UniProtKB-KW"/>
</dbReference>
<dbReference type="Pfam" id="PF02518">
    <property type="entry name" value="HATPase_c"/>
    <property type="match status" value="1"/>
</dbReference>
<feature type="transmembrane region" description="Helical" evidence="10">
    <location>
        <begin position="63"/>
        <end position="81"/>
    </location>
</feature>
<dbReference type="Gene3D" id="1.10.287.130">
    <property type="match status" value="1"/>
</dbReference>
<dbReference type="Gene3D" id="3.30.565.10">
    <property type="entry name" value="Histidine kinase-like ATPase, C-terminal domain"/>
    <property type="match status" value="1"/>
</dbReference>
<keyword evidence="8" id="KW-0902">Two-component regulatory system</keyword>
<dbReference type="InterPro" id="IPR003594">
    <property type="entry name" value="HATPase_dom"/>
</dbReference>
<keyword evidence="14" id="KW-1185">Reference proteome</keyword>
<keyword evidence="10" id="KW-0472">Membrane</keyword>
<evidence type="ECO:0000256" key="5">
    <source>
        <dbReference type="ARBA" id="ARBA00022741"/>
    </source>
</evidence>
<keyword evidence="4" id="KW-0808">Transferase</keyword>
<dbReference type="Gene3D" id="3.30.450.20">
    <property type="entry name" value="PAS domain"/>
    <property type="match status" value="1"/>
</dbReference>
<dbReference type="PROSITE" id="PS50109">
    <property type="entry name" value="HIS_KIN"/>
    <property type="match status" value="1"/>
</dbReference>
<keyword evidence="10" id="KW-0812">Transmembrane</keyword>
<dbReference type="CDD" id="cd00082">
    <property type="entry name" value="HisKA"/>
    <property type="match status" value="1"/>
</dbReference>
<dbReference type="InterPro" id="IPR005467">
    <property type="entry name" value="His_kinase_dom"/>
</dbReference>
<dbReference type="Pfam" id="PF00512">
    <property type="entry name" value="HisKA"/>
    <property type="match status" value="1"/>
</dbReference>
<dbReference type="InterPro" id="IPR036890">
    <property type="entry name" value="HATPase_C_sf"/>
</dbReference>
<evidence type="ECO:0000259" key="11">
    <source>
        <dbReference type="PROSITE" id="PS50109"/>
    </source>
</evidence>
<dbReference type="EC" id="2.7.13.3" evidence="2"/>